<dbReference type="Gene3D" id="2.160.10.10">
    <property type="entry name" value="Hexapeptide repeat proteins"/>
    <property type="match status" value="1"/>
</dbReference>
<dbReference type="EMBL" id="STGJ01000018">
    <property type="protein sequence ID" value="TIC79212.1"/>
    <property type="molecule type" value="Genomic_DNA"/>
</dbReference>
<keyword evidence="2 5" id="KW-0808">Transferase</keyword>
<dbReference type="EC" id="2.3.1.30" evidence="5"/>
<dbReference type="RefSeq" id="WP_136555205.1">
    <property type="nucleotide sequence ID" value="NZ_STGJ01000018.1"/>
</dbReference>
<dbReference type="Proteomes" id="UP000308891">
    <property type="component" value="Unassembled WGS sequence"/>
</dbReference>
<dbReference type="SUPFAM" id="SSF51161">
    <property type="entry name" value="Trimeric LpxA-like enzymes"/>
    <property type="match status" value="1"/>
</dbReference>
<evidence type="ECO:0000256" key="5">
    <source>
        <dbReference type="PIRNR" id="PIRNR000441"/>
    </source>
</evidence>
<organism evidence="6 7">
    <name type="scientific">Crenobacter intestini</name>
    <dbReference type="NCBI Taxonomy" id="2563443"/>
    <lineage>
        <taxon>Bacteria</taxon>
        <taxon>Pseudomonadati</taxon>
        <taxon>Pseudomonadota</taxon>
        <taxon>Betaproteobacteria</taxon>
        <taxon>Neisseriales</taxon>
        <taxon>Neisseriaceae</taxon>
        <taxon>Crenobacter</taxon>
    </lineage>
</organism>
<dbReference type="InterPro" id="IPR011004">
    <property type="entry name" value="Trimer_LpxA-like_sf"/>
</dbReference>
<proteinExistence type="inferred from homology"/>
<evidence type="ECO:0000256" key="1">
    <source>
        <dbReference type="ARBA" id="ARBA00007274"/>
    </source>
</evidence>
<keyword evidence="4 5" id="KW-0012">Acyltransferase</keyword>
<reference evidence="6 7" key="1">
    <citation type="submission" date="2019-04" db="EMBL/GenBank/DDBJ databases">
        <title>Crenobacter sp. nov.</title>
        <authorList>
            <person name="Shi S."/>
        </authorList>
    </citation>
    <scope>NUCLEOTIDE SEQUENCE [LARGE SCALE GENOMIC DNA]</scope>
    <source>
        <strain evidence="6 7">GY 70310</strain>
    </source>
</reference>
<evidence type="ECO:0000256" key="4">
    <source>
        <dbReference type="ARBA" id="ARBA00023315"/>
    </source>
</evidence>
<dbReference type="InterPro" id="IPR045304">
    <property type="entry name" value="LbH_SAT"/>
</dbReference>
<name>A0A4T0UKS0_9NEIS</name>
<comment type="caution">
    <text evidence="6">The sequence shown here is derived from an EMBL/GenBank/DDBJ whole genome shotgun (WGS) entry which is preliminary data.</text>
</comment>
<gene>
    <name evidence="6" type="ORF">E5K04_14010</name>
</gene>
<accession>A0A4T0UKS0</accession>
<dbReference type="Pfam" id="PF00132">
    <property type="entry name" value="Hexapep"/>
    <property type="match status" value="1"/>
</dbReference>
<dbReference type="OrthoDB" id="272049at2"/>
<dbReference type="PANTHER" id="PTHR42811">
    <property type="entry name" value="SERINE ACETYLTRANSFERASE"/>
    <property type="match status" value="1"/>
</dbReference>
<dbReference type="InterPro" id="IPR018357">
    <property type="entry name" value="Hexapep_transf_CS"/>
</dbReference>
<comment type="catalytic activity">
    <reaction evidence="5">
        <text>L-serine + acetyl-CoA = O-acetyl-L-serine + CoA</text>
        <dbReference type="Rhea" id="RHEA:24560"/>
        <dbReference type="ChEBI" id="CHEBI:33384"/>
        <dbReference type="ChEBI" id="CHEBI:57287"/>
        <dbReference type="ChEBI" id="CHEBI:57288"/>
        <dbReference type="ChEBI" id="CHEBI:58340"/>
        <dbReference type="EC" id="2.3.1.30"/>
    </reaction>
</comment>
<evidence type="ECO:0000256" key="2">
    <source>
        <dbReference type="ARBA" id="ARBA00022679"/>
    </source>
</evidence>
<evidence type="ECO:0000313" key="7">
    <source>
        <dbReference type="Proteomes" id="UP000308891"/>
    </source>
</evidence>
<comment type="similarity">
    <text evidence="1 5">Belongs to the transferase hexapeptide repeat family.</text>
</comment>
<dbReference type="CDD" id="cd03354">
    <property type="entry name" value="LbH_SAT"/>
    <property type="match status" value="1"/>
</dbReference>
<dbReference type="GO" id="GO:0006535">
    <property type="term" value="P:cysteine biosynthetic process from serine"/>
    <property type="evidence" value="ECO:0007669"/>
    <property type="project" value="InterPro"/>
</dbReference>
<dbReference type="InterPro" id="IPR005881">
    <property type="entry name" value="Ser_O-AcTrfase"/>
</dbReference>
<dbReference type="AlphaFoldDB" id="A0A4T0UKS0"/>
<protein>
    <recommendedName>
        <fullName evidence="5">Serine acetyltransferase</fullName>
        <ecNumber evidence="5">2.3.1.30</ecNumber>
    </recommendedName>
</protein>
<dbReference type="PROSITE" id="PS00101">
    <property type="entry name" value="HEXAPEP_TRANSFERASES"/>
    <property type="match status" value="1"/>
</dbReference>
<dbReference type="PIRSF" id="PIRSF000441">
    <property type="entry name" value="CysE"/>
    <property type="match status" value="1"/>
</dbReference>
<dbReference type="GO" id="GO:0009001">
    <property type="term" value="F:serine O-acetyltransferase activity"/>
    <property type="evidence" value="ECO:0007669"/>
    <property type="project" value="UniProtKB-EC"/>
</dbReference>
<keyword evidence="3" id="KW-0677">Repeat</keyword>
<evidence type="ECO:0000313" key="6">
    <source>
        <dbReference type="EMBL" id="TIC79212.1"/>
    </source>
</evidence>
<dbReference type="InterPro" id="IPR001451">
    <property type="entry name" value="Hexapep"/>
</dbReference>
<sequence>MEWRHLRADTHRQYGEFSWGLVIKGALVRRTFRVVVTMRLCQAAAASRGPLRLMLFPFRVLHSVATHLAAMDFSWQTRIGEGVALTHGWCIVLSPRTVIGRNVTLFHGVTLGQRDRIAADGARLTEYPVIEDEVWIGPHATIVGGVTIGRGSRIAGGAFVTDSVPPYSVVSGNPAVVVKSGCTPDVANPAPL</sequence>
<dbReference type="GO" id="GO:0005737">
    <property type="term" value="C:cytoplasm"/>
    <property type="evidence" value="ECO:0007669"/>
    <property type="project" value="InterPro"/>
</dbReference>
<keyword evidence="7" id="KW-1185">Reference proteome</keyword>
<evidence type="ECO:0000256" key="3">
    <source>
        <dbReference type="ARBA" id="ARBA00022737"/>
    </source>
</evidence>